<feature type="compositionally biased region" description="Acidic residues" evidence="11">
    <location>
        <begin position="251"/>
        <end position="261"/>
    </location>
</feature>
<dbReference type="Pfam" id="PF05859">
    <property type="entry name" value="Mis12"/>
    <property type="match status" value="1"/>
</dbReference>
<dbReference type="OrthoDB" id="199770at2759"/>
<feature type="region of interest" description="Disordered" evidence="11">
    <location>
        <begin position="119"/>
        <end position="160"/>
    </location>
</feature>
<evidence type="ECO:0000313" key="12">
    <source>
        <dbReference type="EMBL" id="GMI28910.1"/>
    </source>
</evidence>
<evidence type="ECO:0000313" key="13">
    <source>
        <dbReference type="Proteomes" id="UP001165065"/>
    </source>
</evidence>
<dbReference type="PANTHER" id="PTHR14527:SF2">
    <property type="entry name" value="PROTEIN MIS12 HOMOLOG"/>
    <property type="match status" value="1"/>
</dbReference>
<evidence type="ECO:0000256" key="5">
    <source>
        <dbReference type="ARBA" id="ARBA00022776"/>
    </source>
</evidence>
<keyword evidence="6" id="KW-0995">Kinetochore</keyword>
<keyword evidence="5" id="KW-0498">Mitosis</keyword>
<organism evidence="12 13">
    <name type="scientific">Triparma columacea</name>
    <dbReference type="NCBI Taxonomy" id="722753"/>
    <lineage>
        <taxon>Eukaryota</taxon>
        <taxon>Sar</taxon>
        <taxon>Stramenopiles</taxon>
        <taxon>Ochrophyta</taxon>
        <taxon>Bolidophyceae</taxon>
        <taxon>Parmales</taxon>
        <taxon>Triparmaceae</taxon>
        <taxon>Triparma</taxon>
    </lineage>
</organism>
<dbReference type="GO" id="GO:0005634">
    <property type="term" value="C:nucleus"/>
    <property type="evidence" value="ECO:0007669"/>
    <property type="project" value="InterPro"/>
</dbReference>
<evidence type="ECO:0000256" key="2">
    <source>
        <dbReference type="ARBA" id="ARBA00008643"/>
    </source>
</evidence>
<evidence type="ECO:0000256" key="8">
    <source>
        <dbReference type="ARBA" id="ARBA00023306"/>
    </source>
</evidence>
<evidence type="ECO:0000256" key="9">
    <source>
        <dbReference type="ARBA" id="ARBA00023328"/>
    </source>
</evidence>
<reference evidence="13" key="1">
    <citation type="journal article" date="2023" name="Commun. Biol.">
        <title>Genome analysis of Parmales, the sister group of diatoms, reveals the evolutionary specialization of diatoms from phago-mixotrophs to photoautotrophs.</title>
        <authorList>
            <person name="Ban H."/>
            <person name="Sato S."/>
            <person name="Yoshikawa S."/>
            <person name="Yamada K."/>
            <person name="Nakamura Y."/>
            <person name="Ichinomiya M."/>
            <person name="Sato N."/>
            <person name="Blanc-Mathieu R."/>
            <person name="Endo H."/>
            <person name="Kuwata A."/>
            <person name="Ogata H."/>
        </authorList>
    </citation>
    <scope>NUCLEOTIDE SEQUENCE [LARGE SCALE GENOMIC DNA]</scope>
</reference>
<proteinExistence type="inferred from homology"/>
<keyword evidence="13" id="KW-1185">Reference proteome</keyword>
<dbReference type="EMBL" id="BRYA01000670">
    <property type="protein sequence ID" value="GMI28910.1"/>
    <property type="molecule type" value="Genomic_DNA"/>
</dbReference>
<dbReference type="GO" id="GO:0051301">
    <property type="term" value="P:cell division"/>
    <property type="evidence" value="ECO:0007669"/>
    <property type="project" value="UniProtKB-KW"/>
</dbReference>
<keyword evidence="7 10" id="KW-0175">Coiled coil</keyword>
<protein>
    <submittedName>
        <fullName evidence="12">Uncharacterized protein</fullName>
    </submittedName>
</protein>
<evidence type="ECO:0000256" key="1">
    <source>
        <dbReference type="ARBA" id="ARBA00004629"/>
    </source>
</evidence>
<feature type="coiled-coil region" evidence="10">
    <location>
        <begin position="162"/>
        <end position="189"/>
    </location>
</feature>
<dbReference type="InterPro" id="IPR008685">
    <property type="entry name" value="Centromere_Mis12"/>
</dbReference>
<feature type="compositionally biased region" description="Low complexity" evidence="11">
    <location>
        <begin position="129"/>
        <end position="151"/>
    </location>
</feature>
<keyword evidence="4" id="KW-0132">Cell division</keyword>
<feature type="region of interest" description="Disordered" evidence="11">
    <location>
        <begin position="251"/>
        <end position="282"/>
    </location>
</feature>
<evidence type="ECO:0000256" key="6">
    <source>
        <dbReference type="ARBA" id="ARBA00022838"/>
    </source>
</evidence>
<dbReference type="AlphaFoldDB" id="A0A9W7G283"/>
<feature type="compositionally biased region" description="Low complexity" evidence="11">
    <location>
        <begin position="271"/>
        <end position="282"/>
    </location>
</feature>
<dbReference type="Proteomes" id="UP001165065">
    <property type="component" value="Unassembled WGS sequence"/>
</dbReference>
<comment type="subcellular location">
    <subcellularLocation>
        <location evidence="1">Chromosome</location>
        <location evidence="1">Centromere</location>
        <location evidence="1">Kinetochore</location>
    </subcellularLocation>
</comment>
<keyword evidence="8" id="KW-0131">Cell cycle</keyword>
<evidence type="ECO:0000256" key="3">
    <source>
        <dbReference type="ARBA" id="ARBA00022454"/>
    </source>
</evidence>
<evidence type="ECO:0000256" key="10">
    <source>
        <dbReference type="SAM" id="Coils"/>
    </source>
</evidence>
<evidence type="ECO:0000256" key="4">
    <source>
        <dbReference type="ARBA" id="ARBA00022618"/>
    </source>
</evidence>
<name>A0A9W7G283_9STRA</name>
<dbReference type="GO" id="GO:0000444">
    <property type="term" value="C:MIS12/MIND type complex"/>
    <property type="evidence" value="ECO:0007669"/>
    <property type="project" value="TreeGrafter"/>
</dbReference>
<comment type="similarity">
    <text evidence="2">Belongs to the mis12 family.</text>
</comment>
<dbReference type="GO" id="GO:0051382">
    <property type="term" value="P:kinetochore assembly"/>
    <property type="evidence" value="ECO:0007669"/>
    <property type="project" value="TreeGrafter"/>
</dbReference>
<accession>A0A9W7G283</accession>
<dbReference type="GO" id="GO:0000070">
    <property type="term" value="P:mitotic sister chromatid segregation"/>
    <property type="evidence" value="ECO:0007669"/>
    <property type="project" value="TreeGrafter"/>
</dbReference>
<dbReference type="PANTHER" id="PTHR14527">
    <property type="entry name" value="PROTEIN MIS12 HOMOLOG"/>
    <property type="match status" value="1"/>
</dbReference>
<gene>
    <name evidence="12" type="ORF">TrCOL_g12305</name>
</gene>
<sequence>MATEAPVAPPAPETTEVPIADLQLKFFNFAPSSFFNNIFAAADEYCADGMDAMEVAMLPSFAASERDQMKAGNDSLIDLICTTMDKNMDKFEIYATRNIFSIPEEVQQLIMEEIAAGATQGTPGKRAKTSASASPSAGADSSSDSTTSIPKSVDDLPSKEDTLKLDQELMELRNKLRSVKKNGHQLKAAAEKLQALVEKATKSSDGVAAAISAGSESIGAPLHDTVSAVVMGKDGLAQLKEEGMAIVNQMAEDEEDDENDENNTSTSTMEGKFAAAKSAIGGSSARDISNLTNILKK</sequence>
<keyword evidence="9" id="KW-0137">Centromere</keyword>
<keyword evidence="3" id="KW-0158">Chromosome</keyword>
<evidence type="ECO:0000256" key="7">
    <source>
        <dbReference type="ARBA" id="ARBA00023054"/>
    </source>
</evidence>
<evidence type="ECO:0000256" key="11">
    <source>
        <dbReference type="SAM" id="MobiDB-lite"/>
    </source>
</evidence>
<comment type="caution">
    <text evidence="12">The sequence shown here is derived from an EMBL/GenBank/DDBJ whole genome shotgun (WGS) entry which is preliminary data.</text>
</comment>